<dbReference type="InterPro" id="IPR007814">
    <property type="entry name" value="PaaA_PaaC"/>
</dbReference>
<dbReference type="InterPro" id="IPR011882">
    <property type="entry name" value="PaaC"/>
</dbReference>
<dbReference type="PANTHER" id="PTHR30458">
    <property type="entry name" value="PHENYLACETIC ACID DEGRADATION PROTEIN PAA"/>
    <property type="match status" value="1"/>
</dbReference>
<evidence type="ECO:0000313" key="1">
    <source>
        <dbReference type="EMBL" id="MBH8593866.1"/>
    </source>
</evidence>
<proteinExistence type="predicted"/>
<dbReference type="Gene3D" id="1.20.1260.10">
    <property type="match status" value="1"/>
</dbReference>
<evidence type="ECO:0000313" key="2">
    <source>
        <dbReference type="Proteomes" id="UP000633619"/>
    </source>
</evidence>
<dbReference type="PANTHER" id="PTHR30458:SF0">
    <property type="entry name" value="1,2-PHENYLACETYL-COA EPOXIDASE, SUBUNIT C"/>
    <property type="match status" value="1"/>
</dbReference>
<reference evidence="1 2" key="1">
    <citation type="submission" date="2020-12" db="EMBL/GenBank/DDBJ databases">
        <title>WGS of Thermoactinomyces spp.</title>
        <authorList>
            <person name="Cheng K."/>
        </authorList>
    </citation>
    <scope>NUCLEOTIDE SEQUENCE [LARGE SCALE GENOMIC DNA]</scope>
    <source>
        <strain evidence="2">CICC 10671\DSM 43846</strain>
    </source>
</reference>
<dbReference type="EMBL" id="JAECVW010000001">
    <property type="protein sequence ID" value="MBH8593866.1"/>
    <property type="molecule type" value="Genomic_DNA"/>
</dbReference>
<gene>
    <name evidence="1" type="primary">paaC</name>
    <name evidence="1" type="ORF">I8U20_00810</name>
</gene>
<dbReference type="InterPro" id="IPR012347">
    <property type="entry name" value="Ferritin-like"/>
</dbReference>
<dbReference type="Pfam" id="PF05138">
    <property type="entry name" value="PaaA_PaaC"/>
    <property type="match status" value="1"/>
</dbReference>
<sequence>MSNLRVESAEQAKQNPEYLSALKALLFQIADDDFILAFRGSEWLGLAPHIEEDVAFSSISQDMMGHAVLFYEMLEALGAGKADDLAQLRKPEEFRNAVLVERVNGPGLYLEEPRYDWAYAIVRSYFYSVFKQIRFESLARSSYLPLQQSARKILTEHHYHLLHWRVWMKQLANSTEEARSRLKKATERAWEDAGGLFQLGPEASAMVLYGLIEDEESLTKRWLEQVNKDFEDYGLPPAGGMKATGWNGRAGEHTPDLAAALATLSEVYRLDPTARW</sequence>
<accession>A0A8I1DEL0</accession>
<dbReference type="GO" id="GO:0005829">
    <property type="term" value="C:cytosol"/>
    <property type="evidence" value="ECO:0007669"/>
    <property type="project" value="TreeGrafter"/>
</dbReference>
<dbReference type="RefSeq" id="WP_181731068.1">
    <property type="nucleotide sequence ID" value="NZ_JACEIR010000001.1"/>
</dbReference>
<name>A0A8I1DEL0_THEIN</name>
<protein>
    <submittedName>
        <fullName evidence="1">Phenylacetate-CoA oxygenase subunit PaaC</fullName>
    </submittedName>
</protein>
<dbReference type="PIRSF" id="PIRSF037834">
    <property type="entry name" value="PA_CoA_Oase3"/>
    <property type="match status" value="1"/>
</dbReference>
<keyword evidence="2" id="KW-1185">Reference proteome</keyword>
<dbReference type="NCBIfam" id="TIGR02158">
    <property type="entry name" value="PA_CoA_Oxy3"/>
    <property type="match status" value="1"/>
</dbReference>
<dbReference type="GO" id="GO:0010124">
    <property type="term" value="P:phenylacetate catabolic process"/>
    <property type="evidence" value="ECO:0007669"/>
    <property type="project" value="InterPro"/>
</dbReference>
<dbReference type="SUPFAM" id="SSF47240">
    <property type="entry name" value="Ferritin-like"/>
    <property type="match status" value="1"/>
</dbReference>
<dbReference type="InterPro" id="IPR052703">
    <property type="entry name" value="Aromatic_CoA_ox/epox"/>
</dbReference>
<dbReference type="InterPro" id="IPR009078">
    <property type="entry name" value="Ferritin-like_SF"/>
</dbReference>
<comment type="caution">
    <text evidence="1">The sequence shown here is derived from an EMBL/GenBank/DDBJ whole genome shotgun (WGS) entry which is preliminary data.</text>
</comment>
<dbReference type="Proteomes" id="UP000633619">
    <property type="component" value="Unassembled WGS sequence"/>
</dbReference>
<dbReference type="AlphaFoldDB" id="A0A8I1DEL0"/>
<organism evidence="1 2">
    <name type="scientific">Thermoactinomyces intermedius</name>
    <dbReference type="NCBI Taxonomy" id="2024"/>
    <lineage>
        <taxon>Bacteria</taxon>
        <taxon>Bacillati</taxon>
        <taxon>Bacillota</taxon>
        <taxon>Bacilli</taxon>
        <taxon>Bacillales</taxon>
        <taxon>Thermoactinomycetaceae</taxon>
        <taxon>Thermoactinomyces</taxon>
    </lineage>
</organism>